<dbReference type="Proteomes" id="UP000217785">
    <property type="component" value="Unassembled WGS sequence"/>
</dbReference>
<comment type="similarity">
    <text evidence="5">Belongs to the SepF family.</text>
</comment>
<reference evidence="7" key="1">
    <citation type="submission" date="2017-07" db="EMBL/GenBank/DDBJ databases">
        <title>Draft genome sequence of Effusibacillus lacus strain skLN1.</title>
        <authorList>
            <person name="Watanabe M."/>
            <person name="Kojima H."/>
            <person name="Fukui M."/>
        </authorList>
    </citation>
    <scope>NUCLEOTIDE SEQUENCE [LARGE SCALE GENOMIC DNA]</scope>
    <source>
        <strain evidence="7">skLN1</strain>
    </source>
</reference>
<dbReference type="GO" id="GO:0005737">
    <property type="term" value="C:cytoplasm"/>
    <property type="evidence" value="ECO:0007669"/>
    <property type="project" value="UniProtKB-SubCell"/>
</dbReference>
<keyword evidence="5" id="KW-0963">Cytoplasm</keyword>
<keyword evidence="3 5" id="KW-0131">Cell cycle</keyword>
<dbReference type="GO" id="GO:0000917">
    <property type="term" value="P:division septum assembly"/>
    <property type="evidence" value="ECO:0007669"/>
    <property type="project" value="UniProtKB-KW"/>
</dbReference>
<evidence type="ECO:0000256" key="3">
    <source>
        <dbReference type="ARBA" id="ARBA00023306"/>
    </source>
</evidence>
<dbReference type="Gene3D" id="3.30.110.150">
    <property type="entry name" value="SepF-like protein"/>
    <property type="match status" value="1"/>
</dbReference>
<evidence type="ECO:0000256" key="1">
    <source>
        <dbReference type="ARBA" id="ARBA00022618"/>
    </source>
</evidence>
<keyword evidence="7" id="KW-1185">Reference proteome</keyword>
<evidence type="ECO:0000256" key="5">
    <source>
        <dbReference type="HAMAP-Rule" id="MF_01197"/>
    </source>
</evidence>
<comment type="subunit">
    <text evidence="5">Homodimer. Interacts with FtsZ.</text>
</comment>
<comment type="subcellular location">
    <subcellularLocation>
        <location evidence="5">Cytoplasm</location>
    </subcellularLocation>
    <text evidence="5">Localizes to the division site, in a FtsZ-dependent manner.</text>
</comment>
<evidence type="ECO:0000256" key="4">
    <source>
        <dbReference type="ARBA" id="ARBA00044936"/>
    </source>
</evidence>
<comment type="caution">
    <text evidence="6">The sequence shown here is derived from an EMBL/GenBank/DDBJ whole genome shotgun (WGS) entry which is preliminary data.</text>
</comment>
<dbReference type="HAMAP" id="MF_01197">
    <property type="entry name" value="SepF"/>
    <property type="match status" value="1"/>
</dbReference>
<comment type="function">
    <text evidence="4 5">Cell division protein that is part of the divisome complex and is recruited early to the Z-ring. Probably stimulates Z-ring formation, perhaps through the cross-linking of FtsZ protofilaments. Its function overlaps with FtsA.</text>
</comment>
<accession>A0A292YQ01</accession>
<dbReference type="InterPro" id="IPR023052">
    <property type="entry name" value="Cell_div_SepF"/>
</dbReference>
<evidence type="ECO:0000256" key="2">
    <source>
        <dbReference type="ARBA" id="ARBA00023210"/>
    </source>
</evidence>
<organism evidence="6 7">
    <name type="scientific">Effusibacillus lacus</name>
    <dbReference type="NCBI Taxonomy" id="1348429"/>
    <lineage>
        <taxon>Bacteria</taxon>
        <taxon>Bacillati</taxon>
        <taxon>Bacillota</taxon>
        <taxon>Bacilli</taxon>
        <taxon>Bacillales</taxon>
        <taxon>Alicyclobacillaceae</taxon>
        <taxon>Effusibacillus</taxon>
    </lineage>
</organism>
<sequence length="149" mass="16991">MWNKMMQFLGLMDETANTDKRQDKTQEMESASDVISMQRKAAVVSLHTQKQVRLMLCEPQSFEEAQMIADHLRARRTVVLNLHKAQFDHALRIIDFLSGTIYALGGRMEKIGHQIFLCAPDNVDVQGAISDLLNNKPELSQMVSKSQMR</sequence>
<dbReference type="InterPro" id="IPR007561">
    <property type="entry name" value="Cell_div_SepF/SepF-rel"/>
</dbReference>
<dbReference type="RefSeq" id="WP_341769632.1">
    <property type="nucleotide sequence ID" value="NZ_BDUF01000076.1"/>
</dbReference>
<dbReference type="GO" id="GO:0043093">
    <property type="term" value="P:FtsZ-dependent cytokinesis"/>
    <property type="evidence" value="ECO:0007669"/>
    <property type="project" value="UniProtKB-UniRule"/>
</dbReference>
<dbReference type="PANTHER" id="PTHR35798">
    <property type="entry name" value="CELL DIVISION PROTEIN SEPF"/>
    <property type="match status" value="1"/>
</dbReference>
<gene>
    <name evidence="5" type="primary">sepF</name>
    <name evidence="6" type="ORF">EFBL_2651</name>
</gene>
<dbReference type="InterPro" id="IPR038594">
    <property type="entry name" value="SepF-like_sf"/>
</dbReference>
<evidence type="ECO:0000313" key="7">
    <source>
        <dbReference type="Proteomes" id="UP000217785"/>
    </source>
</evidence>
<protein>
    <recommendedName>
        <fullName evidence="5">Cell division protein SepF</fullName>
    </recommendedName>
</protein>
<dbReference type="Pfam" id="PF04472">
    <property type="entry name" value="SepF"/>
    <property type="match status" value="1"/>
</dbReference>
<dbReference type="PANTHER" id="PTHR35798:SF1">
    <property type="entry name" value="CELL DIVISION PROTEIN SEPF"/>
    <property type="match status" value="1"/>
</dbReference>
<dbReference type="AlphaFoldDB" id="A0A292YQ01"/>
<keyword evidence="1 5" id="KW-0132">Cell division</keyword>
<keyword evidence="2 5" id="KW-0717">Septation</keyword>
<dbReference type="EMBL" id="BDUF01000076">
    <property type="protein sequence ID" value="GAX90991.1"/>
    <property type="molecule type" value="Genomic_DNA"/>
</dbReference>
<name>A0A292YQ01_9BACL</name>
<evidence type="ECO:0000313" key="6">
    <source>
        <dbReference type="EMBL" id="GAX90991.1"/>
    </source>
</evidence>
<proteinExistence type="inferred from homology"/>